<evidence type="ECO:0000313" key="2">
    <source>
        <dbReference type="Proteomes" id="UP000828390"/>
    </source>
</evidence>
<sequence length="66" mass="7219">MDLVGQCTGLRGVEDDKLDVAVKNSLWIDRNAAFQTCLSVLKAYLAFPSLALMPSEPHVSDATLPW</sequence>
<gene>
    <name evidence="1" type="ORF">DPMN_090356</name>
</gene>
<reference evidence="1" key="1">
    <citation type="journal article" date="2019" name="bioRxiv">
        <title>The Genome of the Zebra Mussel, Dreissena polymorpha: A Resource for Invasive Species Research.</title>
        <authorList>
            <person name="McCartney M.A."/>
            <person name="Auch B."/>
            <person name="Kono T."/>
            <person name="Mallez S."/>
            <person name="Zhang Y."/>
            <person name="Obille A."/>
            <person name="Becker A."/>
            <person name="Abrahante J.E."/>
            <person name="Garbe J."/>
            <person name="Badalamenti J.P."/>
            <person name="Herman A."/>
            <person name="Mangelson H."/>
            <person name="Liachko I."/>
            <person name="Sullivan S."/>
            <person name="Sone E.D."/>
            <person name="Koren S."/>
            <person name="Silverstein K.A.T."/>
            <person name="Beckman K.B."/>
            <person name="Gohl D.M."/>
        </authorList>
    </citation>
    <scope>NUCLEOTIDE SEQUENCE</scope>
    <source>
        <strain evidence="1">Duluth1</strain>
        <tissue evidence="1">Whole animal</tissue>
    </source>
</reference>
<comment type="caution">
    <text evidence="1">The sequence shown here is derived from an EMBL/GenBank/DDBJ whole genome shotgun (WGS) entry which is preliminary data.</text>
</comment>
<organism evidence="1 2">
    <name type="scientific">Dreissena polymorpha</name>
    <name type="common">Zebra mussel</name>
    <name type="synonym">Mytilus polymorpha</name>
    <dbReference type="NCBI Taxonomy" id="45954"/>
    <lineage>
        <taxon>Eukaryota</taxon>
        <taxon>Metazoa</taxon>
        <taxon>Spiralia</taxon>
        <taxon>Lophotrochozoa</taxon>
        <taxon>Mollusca</taxon>
        <taxon>Bivalvia</taxon>
        <taxon>Autobranchia</taxon>
        <taxon>Heteroconchia</taxon>
        <taxon>Euheterodonta</taxon>
        <taxon>Imparidentia</taxon>
        <taxon>Neoheterodontei</taxon>
        <taxon>Myida</taxon>
        <taxon>Dreissenoidea</taxon>
        <taxon>Dreissenidae</taxon>
        <taxon>Dreissena</taxon>
    </lineage>
</organism>
<evidence type="ECO:0000313" key="1">
    <source>
        <dbReference type="EMBL" id="KAH3848019.1"/>
    </source>
</evidence>
<dbReference type="Proteomes" id="UP000828390">
    <property type="component" value="Unassembled WGS sequence"/>
</dbReference>
<accession>A0A9D4KYH0</accession>
<dbReference type="AlphaFoldDB" id="A0A9D4KYH0"/>
<dbReference type="EMBL" id="JAIWYP010000003">
    <property type="protein sequence ID" value="KAH3848019.1"/>
    <property type="molecule type" value="Genomic_DNA"/>
</dbReference>
<proteinExistence type="predicted"/>
<protein>
    <submittedName>
        <fullName evidence="1">Uncharacterized protein</fullName>
    </submittedName>
</protein>
<reference evidence="1" key="2">
    <citation type="submission" date="2020-11" db="EMBL/GenBank/DDBJ databases">
        <authorList>
            <person name="McCartney M.A."/>
            <person name="Auch B."/>
            <person name="Kono T."/>
            <person name="Mallez S."/>
            <person name="Becker A."/>
            <person name="Gohl D.M."/>
            <person name="Silverstein K.A.T."/>
            <person name="Koren S."/>
            <person name="Bechman K.B."/>
            <person name="Herman A."/>
            <person name="Abrahante J.E."/>
            <person name="Garbe J."/>
        </authorList>
    </citation>
    <scope>NUCLEOTIDE SEQUENCE</scope>
    <source>
        <strain evidence="1">Duluth1</strain>
        <tissue evidence="1">Whole animal</tissue>
    </source>
</reference>
<name>A0A9D4KYH0_DREPO</name>
<keyword evidence="2" id="KW-1185">Reference proteome</keyword>